<keyword evidence="1" id="KW-0812">Transmembrane</keyword>
<feature type="transmembrane region" description="Helical" evidence="1">
    <location>
        <begin position="61"/>
        <end position="82"/>
    </location>
</feature>
<dbReference type="EMBL" id="FOLE01000004">
    <property type="protein sequence ID" value="SFC31530.1"/>
    <property type="molecule type" value="Genomic_DNA"/>
</dbReference>
<evidence type="ECO:0000256" key="1">
    <source>
        <dbReference type="SAM" id="Phobius"/>
    </source>
</evidence>
<gene>
    <name evidence="2" type="ORF">SAMN05421780_104222</name>
</gene>
<dbReference type="Proteomes" id="UP000199514">
    <property type="component" value="Unassembled WGS sequence"/>
</dbReference>
<evidence type="ECO:0000313" key="2">
    <source>
        <dbReference type="EMBL" id="SFC31530.1"/>
    </source>
</evidence>
<dbReference type="STRING" id="927664.SAMN05421780_104222"/>
<proteinExistence type="predicted"/>
<dbReference type="OrthoDB" id="7068331at2"/>
<keyword evidence="1" id="KW-0472">Membrane</keyword>
<dbReference type="AlphaFoldDB" id="A0A1I1IE85"/>
<sequence length="212" mass="24912">MRIFIAVFLLVIFLTESIGQTLKINDSIKCENIKIDIKVENKDSQKQIQINMSNSNSTKDIWTILTGLLTPIIALGGLGIAYRQWVVQRYRAKFDLFERRMKVYENIREVLISILRNNTLEGINMEDFYMNVRHSKFLFNKEISAYIEQIDKNVSDFQTDCMKLGENEKAPFMTEEQRNKVLDNKYNTLDWLSKQVKILDNNFSSFMEISKI</sequence>
<dbReference type="RefSeq" id="WP_091511034.1">
    <property type="nucleotide sequence ID" value="NZ_FOLE01000004.1"/>
</dbReference>
<name>A0A1I1IE85_9BACT</name>
<evidence type="ECO:0000313" key="3">
    <source>
        <dbReference type="Proteomes" id="UP000199514"/>
    </source>
</evidence>
<reference evidence="2 3" key="1">
    <citation type="submission" date="2016-10" db="EMBL/GenBank/DDBJ databases">
        <authorList>
            <person name="de Groot N.N."/>
        </authorList>
    </citation>
    <scope>NUCLEOTIDE SEQUENCE [LARGE SCALE GENOMIC DNA]</scope>
    <source>
        <strain evidence="2 3">DSM 6793</strain>
    </source>
</reference>
<accession>A0A1I1IE85</accession>
<protein>
    <submittedName>
        <fullName evidence="2">Uncharacterized protein</fullName>
    </submittedName>
</protein>
<organism evidence="2 3">
    <name type="scientific">Flexibacter flexilis DSM 6793</name>
    <dbReference type="NCBI Taxonomy" id="927664"/>
    <lineage>
        <taxon>Bacteria</taxon>
        <taxon>Pseudomonadati</taxon>
        <taxon>Bacteroidota</taxon>
        <taxon>Cytophagia</taxon>
        <taxon>Cytophagales</taxon>
        <taxon>Flexibacteraceae</taxon>
        <taxon>Flexibacter</taxon>
    </lineage>
</organism>
<keyword evidence="1" id="KW-1133">Transmembrane helix</keyword>
<keyword evidence="3" id="KW-1185">Reference proteome</keyword>